<dbReference type="InterPro" id="IPR009057">
    <property type="entry name" value="Homeodomain-like_sf"/>
</dbReference>
<dbReference type="Proteomes" id="UP000486351">
    <property type="component" value="Unassembled WGS sequence"/>
</dbReference>
<dbReference type="EMBL" id="QXFY01000074">
    <property type="protein sequence ID" value="KAE9358532.1"/>
    <property type="molecule type" value="Genomic_DNA"/>
</dbReference>
<organism evidence="2 3">
    <name type="scientific">Phytophthora fragariae</name>
    <dbReference type="NCBI Taxonomy" id="53985"/>
    <lineage>
        <taxon>Eukaryota</taxon>
        <taxon>Sar</taxon>
        <taxon>Stramenopiles</taxon>
        <taxon>Oomycota</taxon>
        <taxon>Peronosporomycetes</taxon>
        <taxon>Peronosporales</taxon>
        <taxon>Peronosporaceae</taxon>
        <taxon>Phytophthora</taxon>
    </lineage>
</organism>
<sequence>MVLCFAALLANSMLESTSVQHRARCPTPFSCTSNNVLAHLQPIKWLNIHWPKRTLALTQELPPPLLLPVWRALRRHSGNREERTSVIRRYCGVRKMTFSIDIRWCAIVLVYVYNVDMSMVSIGLGMSLRSLERWYRLFRNTGNLSGHQLRKNKTSRWPSNVCSFVKEYVKVNPCFYFEELRLELRAKFHGSHNLSDSTICPALRFDLRLTRKVLTNRASESLPQAPRVCPALATLLQRA</sequence>
<protein>
    <submittedName>
        <fullName evidence="2">Uncharacterized protein</fullName>
    </submittedName>
</protein>
<evidence type="ECO:0000313" key="3">
    <source>
        <dbReference type="Proteomes" id="UP000486351"/>
    </source>
</evidence>
<reference evidence="2 3" key="1">
    <citation type="submission" date="2018-09" db="EMBL/GenBank/DDBJ databases">
        <title>Genomic investigation of the strawberry pathogen Phytophthora fragariae indicates pathogenicity is determined by transcriptional variation in three key races.</title>
        <authorList>
            <person name="Adams T.M."/>
            <person name="Armitage A.D."/>
            <person name="Sobczyk M.K."/>
            <person name="Bates H.J."/>
            <person name="Dunwell J.M."/>
            <person name="Nellist C.F."/>
            <person name="Harrison R.J."/>
        </authorList>
    </citation>
    <scope>NUCLEOTIDE SEQUENCE [LARGE SCALE GENOMIC DNA]</scope>
    <source>
        <strain evidence="2 3">NOV-77</strain>
    </source>
</reference>
<proteinExistence type="predicted"/>
<feature type="signal peptide" evidence="1">
    <location>
        <begin position="1"/>
        <end position="19"/>
    </location>
</feature>
<evidence type="ECO:0000313" key="2">
    <source>
        <dbReference type="EMBL" id="KAE9358532.1"/>
    </source>
</evidence>
<keyword evidence="1" id="KW-0732">Signal</keyword>
<dbReference type="SUPFAM" id="SSF46689">
    <property type="entry name" value="Homeodomain-like"/>
    <property type="match status" value="1"/>
</dbReference>
<feature type="chain" id="PRO_5026252217" evidence="1">
    <location>
        <begin position="20"/>
        <end position="239"/>
    </location>
</feature>
<accession>A0A6G0SIH1</accession>
<evidence type="ECO:0000256" key="1">
    <source>
        <dbReference type="SAM" id="SignalP"/>
    </source>
</evidence>
<gene>
    <name evidence="2" type="ORF">PF008_g2642</name>
</gene>
<comment type="caution">
    <text evidence="2">The sequence shown here is derived from an EMBL/GenBank/DDBJ whole genome shotgun (WGS) entry which is preliminary data.</text>
</comment>
<dbReference type="AlphaFoldDB" id="A0A6G0SIH1"/>
<name>A0A6G0SIH1_9STRA</name>